<feature type="compositionally biased region" description="Low complexity" evidence="2">
    <location>
        <begin position="471"/>
        <end position="483"/>
    </location>
</feature>
<gene>
    <name evidence="3" type="ORF">DPMN_181316</name>
</gene>
<feature type="compositionally biased region" description="Basic and acidic residues" evidence="2">
    <location>
        <begin position="447"/>
        <end position="466"/>
    </location>
</feature>
<keyword evidence="1" id="KW-0175">Coiled coil</keyword>
<reference evidence="3" key="1">
    <citation type="journal article" date="2019" name="bioRxiv">
        <title>The Genome of the Zebra Mussel, Dreissena polymorpha: A Resource for Invasive Species Research.</title>
        <authorList>
            <person name="McCartney M.A."/>
            <person name="Auch B."/>
            <person name="Kono T."/>
            <person name="Mallez S."/>
            <person name="Zhang Y."/>
            <person name="Obille A."/>
            <person name="Becker A."/>
            <person name="Abrahante J.E."/>
            <person name="Garbe J."/>
            <person name="Badalamenti J.P."/>
            <person name="Herman A."/>
            <person name="Mangelson H."/>
            <person name="Liachko I."/>
            <person name="Sullivan S."/>
            <person name="Sone E.D."/>
            <person name="Koren S."/>
            <person name="Silverstein K.A.T."/>
            <person name="Beckman K.B."/>
            <person name="Gohl D.M."/>
        </authorList>
    </citation>
    <scope>NUCLEOTIDE SEQUENCE</scope>
    <source>
        <strain evidence="3">Duluth1</strain>
        <tissue evidence="3">Whole animal</tissue>
    </source>
</reference>
<feature type="region of interest" description="Disordered" evidence="2">
    <location>
        <begin position="142"/>
        <end position="197"/>
    </location>
</feature>
<evidence type="ECO:0000256" key="2">
    <source>
        <dbReference type="SAM" id="MobiDB-lite"/>
    </source>
</evidence>
<keyword evidence="4" id="KW-1185">Reference proteome</keyword>
<comment type="caution">
    <text evidence="3">The sequence shown here is derived from an EMBL/GenBank/DDBJ whole genome shotgun (WGS) entry which is preliminary data.</text>
</comment>
<evidence type="ECO:0000313" key="3">
    <source>
        <dbReference type="EMBL" id="KAH3746898.1"/>
    </source>
</evidence>
<feature type="region of interest" description="Disordered" evidence="2">
    <location>
        <begin position="587"/>
        <end position="634"/>
    </location>
</feature>
<feature type="region of interest" description="Disordered" evidence="2">
    <location>
        <begin position="447"/>
        <end position="502"/>
    </location>
</feature>
<protein>
    <submittedName>
        <fullName evidence="3">Uncharacterized protein</fullName>
    </submittedName>
</protein>
<feature type="compositionally biased region" description="Polar residues" evidence="2">
    <location>
        <begin position="591"/>
        <end position="602"/>
    </location>
</feature>
<feature type="region of interest" description="Disordered" evidence="2">
    <location>
        <begin position="211"/>
        <end position="232"/>
    </location>
</feature>
<dbReference type="Proteomes" id="UP000828390">
    <property type="component" value="Unassembled WGS sequence"/>
</dbReference>
<feature type="compositionally biased region" description="Polar residues" evidence="2">
    <location>
        <begin position="484"/>
        <end position="502"/>
    </location>
</feature>
<dbReference type="AlphaFoldDB" id="A0A9D4DDA4"/>
<dbReference type="EMBL" id="JAIWYP010000010">
    <property type="protein sequence ID" value="KAH3746898.1"/>
    <property type="molecule type" value="Genomic_DNA"/>
</dbReference>
<feature type="coiled-coil region" evidence="1">
    <location>
        <begin position="30"/>
        <end position="57"/>
    </location>
</feature>
<feature type="compositionally biased region" description="Basic and acidic residues" evidence="2">
    <location>
        <begin position="151"/>
        <end position="176"/>
    </location>
</feature>
<dbReference type="OrthoDB" id="10667706at2759"/>
<sequence length="648" mass="72860">MDELNRAADYGLHAAKECFQMLKYSEGLVRRDIDLARIQLEIRLKKLEARLQAELRDLVETETFKIEEVIADINDTLQSARDISGGKQYQHHIQRHTQRLKKVRLKFEQNLTLSTLLDNVNSIGYISFVPICVEDRNGDVWENSAQDTDGPDSKRNADIQLQKDDHRARNGIESKHTNGFSDHSSDTTDTDTKQEDINCVTKNSKSLEVANITNKPVRSSPEGSNCDLESKNDTAVHNVGEVDDEISIPFEPSAASNTCSDNTQQIFNGSTNTNNSTKGKTDFVFNTKSIHQYATNQTMSSKNTSGNTTTDMDKLLADLKATDQILSPQNKPIYVLGLSSEHNRSIIHSKVPVAQPKSPVSRRRTNVGASSIRKDAPDIGIFSNTCEENVDREYASKVLTEDFDREIDATVTSLERVAKANELWFGKVRSRQSRIKSYDDHKTFRVRSRSADSRVNDDNVEEKYNRSCDFQSSQNKTNKTTSSGFESNTGRQNTAREYSGGTNEISREISQLPIANSKCKYSVQTKSINESDNVIAENSRTSERPNRDRRIIISNSVHTREVKRDIKDKRRRNRTISGDVSSILHAARSPSIDNSKSYSSELSKPIDAEHSSKFGSLNRSQRKPSGASEILKTSRSRTASDLLYDLQK</sequence>
<evidence type="ECO:0000313" key="4">
    <source>
        <dbReference type="Proteomes" id="UP000828390"/>
    </source>
</evidence>
<feature type="compositionally biased region" description="Polar residues" evidence="2">
    <location>
        <begin position="211"/>
        <end position="223"/>
    </location>
</feature>
<organism evidence="3 4">
    <name type="scientific">Dreissena polymorpha</name>
    <name type="common">Zebra mussel</name>
    <name type="synonym">Mytilus polymorpha</name>
    <dbReference type="NCBI Taxonomy" id="45954"/>
    <lineage>
        <taxon>Eukaryota</taxon>
        <taxon>Metazoa</taxon>
        <taxon>Spiralia</taxon>
        <taxon>Lophotrochozoa</taxon>
        <taxon>Mollusca</taxon>
        <taxon>Bivalvia</taxon>
        <taxon>Autobranchia</taxon>
        <taxon>Heteroconchia</taxon>
        <taxon>Euheterodonta</taxon>
        <taxon>Imparidentia</taxon>
        <taxon>Neoheterodontei</taxon>
        <taxon>Myida</taxon>
        <taxon>Dreissenoidea</taxon>
        <taxon>Dreissenidae</taxon>
        <taxon>Dreissena</taxon>
    </lineage>
</organism>
<evidence type="ECO:0000256" key="1">
    <source>
        <dbReference type="SAM" id="Coils"/>
    </source>
</evidence>
<name>A0A9D4DDA4_DREPO</name>
<feature type="compositionally biased region" description="Basic and acidic residues" evidence="2">
    <location>
        <begin position="183"/>
        <end position="196"/>
    </location>
</feature>
<reference evidence="3" key="2">
    <citation type="submission" date="2020-11" db="EMBL/GenBank/DDBJ databases">
        <authorList>
            <person name="McCartney M.A."/>
            <person name="Auch B."/>
            <person name="Kono T."/>
            <person name="Mallez S."/>
            <person name="Becker A."/>
            <person name="Gohl D.M."/>
            <person name="Silverstein K.A.T."/>
            <person name="Koren S."/>
            <person name="Bechman K.B."/>
            <person name="Herman A."/>
            <person name="Abrahante J.E."/>
            <person name="Garbe J."/>
        </authorList>
    </citation>
    <scope>NUCLEOTIDE SEQUENCE</scope>
    <source>
        <strain evidence="3">Duluth1</strain>
        <tissue evidence="3">Whole animal</tissue>
    </source>
</reference>
<accession>A0A9D4DDA4</accession>
<proteinExistence type="predicted"/>